<proteinExistence type="predicted"/>
<feature type="region of interest" description="Disordered" evidence="1">
    <location>
        <begin position="1"/>
        <end position="29"/>
    </location>
</feature>
<evidence type="ECO:0000313" key="3">
    <source>
        <dbReference type="Proteomes" id="UP000299102"/>
    </source>
</evidence>
<gene>
    <name evidence="2" type="ORF">EVAR_44056_1</name>
</gene>
<name>A0A4C1XIK4_EUMVA</name>
<reference evidence="2 3" key="1">
    <citation type="journal article" date="2019" name="Commun. Biol.">
        <title>The bagworm genome reveals a unique fibroin gene that provides high tensile strength.</title>
        <authorList>
            <person name="Kono N."/>
            <person name="Nakamura H."/>
            <person name="Ohtoshi R."/>
            <person name="Tomita M."/>
            <person name="Numata K."/>
            <person name="Arakawa K."/>
        </authorList>
    </citation>
    <scope>NUCLEOTIDE SEQUENCE [LARGE SCALE GENOMIC DNA]</scope>
</reference>
<protein>
    <submittedName>
        <fullName evidence="2">Uncharacterized protein</fullName>
    </submittedName>
</protein>
<dbReference type="AlphaFoldDB" id="A0A4C1XIK4"/>
<accession>A0A4C1XIK4</accession>
<dbReference type="Proteomes" id="UP000299102">
    <property type="component" value="Unassembled WGS sequence"/>
</dbReference>
<keyword evidence="3" id="KW-1185">Reference proteome</keyword>
<dbReference type="EMBL" id="BGZK01000855">
    <property type="protein sequence ID" value="GBP63003.1"/>
    <property type="molecule type" value="Genomic_DNA"/>
</dbReference>
<evidence type="ECO:0000256" key="1">
    <source>
        <dbReference type="SAM" id="MobiDB-lite"/>
    </source>
</evidence>
<comment type="caution">
    <text evidence="2">The sequence shown here is derived from an EMBL/GenBank/DDBJ whole genome shotgun (WGS) entry which is preliminary data.</text>
</comment>
<organism evidence="2 3">
    <name type="scientific">Eumeta variegata</name>
    <name type="common">Bagworm moth</name>
    <name type="synonym">Eumeta japonica</name>
    <dbReference type="NCBI Taxonomy" id="151549"/>
    <lineage>
        <taxon>Eukaryota</taxon>
        <taxon>Metazoa</taxon>
        <taxon>Ecdysozoa</taxon>
        <taxon>Arthropoda</taxon>
        <taxon>Hexapoda</taxon>
        <taxon>Insecta</taxon>
        <taxon>Pterygota</taxon>
        <taxon>Neoptera</taxon>
        <taxon>Endopterygota</taxon>
        <taxon>Lepidoptera</taxon>
        <taxon>Glossata</taxon>
        <taxon>Ditrysia</taxon>
        <taxon>Tineoidea</taxon>
        <taxon>Psychidae</taxon>
        <taxon>Oiketicinae</taxon>
        <taxon>Eumeta</taxon>
    </lineage>
</organism>
<evidence type="ECO:0000313" key="2">
    <source>
        <dbReference type="EMBL" id="GBP63003.1"/>
    </source>
</evidence>
<sequence length="85" mass="9736">MIYDISRYSPPSPVASRADSLTTKSENTRRSPAEILVALSEEMECIYSRDKVSCPNTTNLEDFEREEGEIFRSLYAPVVRREFSP</sequence>